<dbReference type="AlphaFoldDB" id="A0A8H3CIW1"/>
<protein>
    <submittedName>
        <fullName evidence="2">Uncharacterized protein</fullName>
    </submittedName>
</protein>
<name>A0A8H3CIW1_9AGAM</name>
<evidence type="ECO:0000313" key="3">
    <source>
        <dbReference type="Proteomes" id="UP000663853"/>
    </source>
</evidence>
<reference evidence="2" key="1">
    <citation type="submission" date="2021-01" db="EMBL/GenBank/DDBJ databases">
        <authorList>
            <person name="Kaushik A."/>
        </authorList>
    </citation>
    <scope>NUCLEOTIDE SEQUENCE</scope>
    <source>
        <strain evidence="2">AG6-10EEA</strain>
    </source>
</reference>
<feature type="compositionally biased region" description="Acidic residues" evidence="1">
    <location>
        <begin position="627"/>
        <end position="637"/>
    </location>
</feature>
<feature type="compositionally biased region" description="Low complexity" evidence="1">
    <location>
        <begin position="237"/>
        <end position="247"/>
    </location>
</feature>
<feature type="region of interest" description="Disordered" evidence="1">
    <location>
        <begin position="804"/>
        <end position="923"/>
    </location>
</feature>
<accession>A0A8H3CIW1</accession>
<evidence type="ECO:0000313" key="2">
    <source>
        <dbReference type="EMBL" id="CAE6485052.1"/>
    </source>
</evidence>
<dbReference type="Proteomes" id="UP000663853">
    <property type="component" value="Unassembled WGS sequence"/>
</dbReference>
<organism evidence="2 3">
    <name type="scientific">Rhizoctonia solani</name>
    <dbReference type="NCBI Taxonomy" id="456999"/>
    <lineage>
        <taxon>Eukaryota</taxon>
        <taxon>Fungi</taxon>
        <taxon>Dikarya</taxon>
        <taxon>Basidiomycota</taxon>
        <taxon>Agaricomycotina</taxon>
        <taxon>Agaricomycetes</taxon>
        <taxon>Cantharellales</taxon>
        <taxon>Ceratobasidiaceae</taxon>
        <taxon>Rhizoctonia</taxon>
    </lineage>
</organism>
<evidence type="ECO:0000256" key="1">
    <source>
        <dbReference type="SAM" id="MobiDB-lite"/>
    </source>
</evidence>
<proteinExistence type="predicted"/>
<feature type="compositionally biased region" description="Acidic residues" evidence="1">
    <location>
        <begin position="216"/>
        <end position="232"/>
    </location>
</feature>
<feature type="compositionally biased region" description="Polar residues" evidence="1">
    <location>
        <begin position="573"/>
        <end position="590"/>
    </location>
</feature>
<feature type="compositionally biased region" description="Low complexity" evidence="1">
    <location>
        <begin position="822"/>
        <end position="851"/>
    </location>
</feature>
<feature type="region of interest" description="Disordered" evidence="1">
    <location>
        <begin position="208"/>
        <end position="259"/>
    </location>
</feature>
<feature type="compositionally biased region" description="Polar residues" evidence="1">
    <location>
        <begin position="545"/>
        <end position="560"/>
    </location>
</feature>
<sequence length="923" mass="101694">MEVMDSHMSEHFSAQAPTHIDIDMSAEYDDDTEYAMHDITEATTNDEEIYDAEFEHTEVEMDEYADEVEVVEDDETHMGTYVPTDDAATVTDVTVEDVQLLSSPVPAGIPQGATMRPISPHAAADADLPLNEAPGKVLAEHSPHSVATLVDDSEIEHLQADAAKDSTLNEVIDLTENDEEPQIAPVDSVEEAVPANPVDPVDQALPQSEHEVAQDNADETEQEFYEAEESIDEIPSTDPTATDQPTEQQEDEQHTDQHEPAAEVPAYLEIPEPNDQDGHSPIEEALVINQQVRDDAADSMEPSPPIRLYYRDESKGTDEIFEIFTSTGLEPHETTALLFWDNRTLFYEPLSGFFAQLRETEYFSGDGWETTEMGLRMDLGDSNISINEDHKQTDNVSLFKLSFIWSGLGSEGPLELTLVRRSERFVAQFARLVEQVEQRDLENVAEPPKVQHEAEIGGNPEINSGDIENDDSEPVLLENSSQEGGPKAPINPDETPGDPPRGTHENEGTPTTTLQREREEPDEQHQGVDGPDDETENNAARKESTQNSPTYNQNPTTQGTKADGTGPSLQGGEDNTASNGQSPSTATLQPQDDEYDEYAEGVNDLTPAQTFAQDGVPTAGWDVRDYEYEEDYDGADEEHDKRVLPDGTPNEAIDSDHAPPPPAPKFQEQDPLQSVGLKRNLDELEYEEYATTPSAPSSPGSDNKRVKHVSNFLSEVFMRYWTGLPSFPLYTRIRRTKLAVDLTAQLQLKSIDIVSRDPGLYTNQPPTVLPPANYLIARHTVCGLYNPPLLHDLYMPTMLDETHDHTNCDTPPRTPELIDENSSSAESAESGSEYSVSPSLSPSDSLFSDAPFVPDLRGPEPDEEPQFRGRRNHAVKEANPLPPHIEPQLAPAIRRAGGANPAVAEGTVPIDPTDVPPNPPDQA</sequence>
<comment type="caution">
    <text evidence="2">The sequence shown here is derived from an EMBL/GenBank/DDBJ whole genome shotgun (WGS) entry which is preliminary data.</text>
</comment>
<feature type="compositionally biased region" description="Pro residues" evidence="1">
    <location>
        <begin position="914"/>
        <end position="923"/>
    </location>
</feature>
<feature type="compositionally biased region" description="Basic and acidic residues" evidence="1">
    <location>
        <begin position="515"/>
        <end position="526"/>
    </location>
</feature>
<gene>
    <name evidence="2" type="ORF">RDB_LOCUS94269</name>
</gene>
<dbReference type="EMBL" id="CAJMXA010002659">
    <property type="protein sequence ID" value="CAE6485052.1"/>
    <property type="molecule type" value="Genomic_DNA"/>
</dbReference>
<feature type="region of interest" description="Disordered" evidence="1">
    <location>
        <begin position="443"/>
        <end position="672"/>
    </location>
</feature>